<proteinExistence type="predicted"/>
<feature type="transmembrane region" description="Helical" evidence="6">
    <location>
        <begin position="106"/>
        <end position="128"/>
    </location>
</feature>
<sequence length="368" mass="40653">MASRFFITIPPVTRTTVGVSMVSTLIVTVLRLRAYLNGDSGSSSGVPYSVPYMTIIPNRSIVYPWTLLISSYVETNIFALLISFGTFLYAGRYFERAWNSKEYLKFLLIVTVIPNLCSMLFSLVAYGLTAKLSYLLMPICGSIGIQAGILVAFKQIVPEHTVNIFRSAFRMRVKHFPVLFVLVMSLASFASSSISAQLTCFGFISAWTYLRFYKRSMPDLGVPSAVQLKGDGSPAFSFASFFPDALQPSISVISDFVYHILALARLCTPFERRDLENGNPRPDSRGAAQPGAARAEAERRRALALKTLDKKMDKHQGPSRQSSSETPMLTTDGEETTVIAPPLDSPVATPRNEKIDPTSYAFNKEGSR</sequence>
<evidence type="ECO:0000256" key="3">
    <source>
        <dbReference type="ARBA" id="ARBA00022989"/>
    </source>
</evidence>
<dbReference type="GO" id="GO:0006890">
    <property type="term" value="P:retrograde vesicle-mediated transport, Golgi to endoplasmic reticulum"/>
    <property type="evidence" value="ECO:0007669"/>
    <property type="project" value="InterPro"/>
</dbReference>
<keyword evidence="2 6" id="KW-0812">Transmembrane</keyword>
<feature type="transmembrane region" description="Helical" evidence="6">
    <location>
        <begin position="77"/>
        <end position="94"/>
    </location>
</feature>
<keyword evidence="4 6" id="KW-0472">Membrane</keyword>
<protein>
    <submittedName>
        <fullName evidence="7">Rhomboid-like protein 19</fullName>
    </submittedName>
</protein>
<comment type="caution">
    <text evidence="7">The sequence shown here is derived from an EMBL/GenBank/DDBJ whole genome shotgun (WGS) entry which is preliminary data.</text>
</comment>
<keyword evidence="3 6" id="KW-1133">Transmembrane helix</keyword>
<feature type="transmembrane region" description="Helical" evidence="6">
    <location>
        <begin position="173"/>
        <end position="190"/>
    </location>
</feature>
<dbReference type="InterPro" id="IPR013861">
    <property type="entry name" value="TMEM115/Pdh1/Rbl19"/>
</dbReference>
<evidence type="ECO:0000256" key="4">
    <source>
        <dbReference type="ARBA" id="ARBA00023136"/>
    </source>
</evidence>
<dbReference type="PANTHER" id="PTHR13377:SF3">
    <property type="entry name" value="TRANSMEMBRANE PROTEIN 115"/>
    <property type="match status" value="1"/>
</dbReference>
<feature type="compositionally biased region" description="Basic and acidic residues" evidence="5">
    <location>
        <begin position="295"/>
        <end position="316"/>
    </location>
</feature>
<dbReference type="EMBL" id="LXFE01000252">
    <property type="protein sequence ID" value="OLL26032.1"/>
    <property type="molecule type" value="Genomic_DNA"/>
</dbReference>
<dbReference type="GO" id="GO:0005794">
    <property type="term" value="C:Golgi apparatus"/>
    <property type="evidence" value="ECO:0007669"/>
    <property type="project" value="TreeGrafter"/>
</dbReference>
<name>A0A1U7LU13_NEOID</name>
<dbReference type="PANTHER" id="PTHR13377">
    <property type="entry name" value="PLACENTAL PROTEIN 6"/>
    <property type="match status" value="1"/>
</dbReference>
<evidence type="ECO:0000256" key="5">
    <source>
        <dbReference type="SAM" id="MobiDB-lite"/>
    </source>
</evidence>
<dbReference type="OMA" id="EIHFWEV"/>
<dbReference type="Proteomes" id="UP000186594">
    <property type="component" value="Unassembled WGS sequence"/>
</dbReference>
<feature type="compositionally biased region" description="Low complexity" evidence="5">
    <location>
        <begin position="285"/>
        <end position="294"/>
    </location>
</feature>
<organism evidence="7 8">
    <name type="scientific">Neolecta irregularis (strain DAH-3)</name>
    <dbReference type="NCBI Taxonomy" id="1198029"/>
    <lineage>
        <taxon>Eukaryota</taxon>
        <taxon>Fungi</taxon>
        <taxon>Dikarya</taxon>
        <taxon>Ascomycota</taxon>
        <taxon>Taphrinomycotina</taxon>
        <taxon>Neolectales</taxon>
        <taxon>Neolectaceae</taxon>
        <taxon>Neolecta</taxon>
    </lineage>
</organism>
<evidence type="ECO:0000256" key="6">
    <source>
        <dbReference type="SAM" id="Phobius"/>
    </source>
</evidence>
<evidence type="ECO:0000313" key="8">
    <source>
        <dbReference type="Proteomes" id="UP000186594"/>
    </source>
</evidence>
<dbReference type="OrthoDB" id="73612at2759"/>
<dbReference type="GO" id="GO:0016020">
    <property type="term" value="C:membrane"/>
    <property type="evidence" value="ECO:0007669"/>
    <property type="project" value="UniProtKB-SubCell"/>
</dbReference>
<dbReference type="AlphaFoldDB" id="A0A1U7LU13"/>
<keyword evidence="8" id="KW-1185">Reference proteome</keyword>
<dbReference type="STRING" id="1198029.A0A1U7LU13"/>
<dbReference type="FunFam" id="1.20.1540.10:FF:000004">
    <property type="entry name" value="Transmembrane protein 115"/>
    <property type="match status" value="1"/>
</dbReference>
<accession>A0A1U7LU13</accession>
<dbReference type="Pfam" id="PF08551">
    <property type="entry name" value="DUF1751"/>
    <property type="match status" value="1"/>
</dbReference>
<feature type="region of interest" description="Disordered" evidence="5">
    <location>
        <begin position="273"/>
        <end position="368"/>
    </location>
</feature>
<gene>
    <name evidence="7" type="ORF">NEOLI_003428</name>
</gene>
<feature type="transmembrane region" description="Helical" evidence="6">
    <location>
        <begin position="134"/>
        <end position="153"/>
    </location>
</feature>
<dbReference type="Gene3D" id="1.20.1540.10">
    <property type="entry name" value="Rhomboid-like"/>
    <property type="match status" value="1"/>
</dbReference>
<evidence type="ECO:0000256" key="2">
    <source>
        <dbReference type="ARBA" id="ARBA00022692"/>
    </source>
</evidence>
<evidence type="ECO:0000313" key="7">
    <source>
        <dbReference type="EMBL" id="OLL26032.1"/>
    </source>
</evidence>
<reference evidence="7 8" key="1">
    <citation type="submission" date="2016-04" db="EMBL/GenBank/DDBJ databases">
        <title>Evolutionary innovation and constraint leading to complex multicellularity in the Ascomycota.</title>
        <authorList>
            <person name="Cisse O."/>
            <person name="Nguyen A."/>
            <person name="Hewitt D.A."/>
            <person name="Jedd G."/>
            <person name="Stajich J.E."/>
        </authorList>
    </citation>
    <scope>NUCLEOTIDE SEQUENCE [LARGE SCALE GENOMIC DNA]</scope>
    <source>
        <strain evidence="7 8">DAH-3</strain>
    </source>
</reference>
<evidence type="ECO:0000256" key="1">
    <source>
        <dbReference type="ARBA" id="ARBA00004141"/>
    </source>
</evidence>
<dbReference type="SMART" id="SM01160">
    <property type="entry name" value="DUF1751"/>
    <property type="match status" value="1"/>
</dbReference>
<feature type="transmembrane region" description="Helical" evidence="6">
    <location>
        <begin position="12"/>
        <end position="32"/>
    </location>
</feature>
<feature type="compositionally biased region" description="Polar residues" evidence="5">
    <location>
        <begin position="318"/>
        <end position="329"/>
    </location>
</feature>
<dbReference type="SUPFAM" id="SSF144091">
    <property type="entry name" value="Rhomboid-like"/>
    <property type="match status" value="1"/>
</dbReference>
<dbReference type="InterPro" id="IPR035952">
    <property type="entry name" value="Rhomboid-like_sf"/>
</dbReference>
<comment type="subcellular location">
    <subcellularLocation>
        <location evidence="1">Membrane</location>
        <topology evidence="1">Multi-pass membrane protein</topology>
    </subcellularLocation>
</comment>